<dbReference type="AlphaFoldDB" id="S7RZW9"/>
<protein>
    <submittedName>
        <fullName evidence="2">Uncharacterized protein</fullName>
    </submittedName>
</protein>
<dbReference type="HOGENOM" id="CLU_099919_0_0_1"/>
<dbReference type="Proteomes" id="UP000030669">
    <property type="component" value="Unassembled WGS sequence"/>
</dbReference>
<feature type="region of interest" description="Disordered" evidence="1">
    <location>
        <begin position="89"/>
        <end position="120"/>
    </location>
</feature>
<dbReference type="OMA" id="YVESEEH"/>
<gene>
    <name evidence="2" type="ORF">GLOTRDRAFT_113201</name>
</gene>
<dbReference type="KEGG" id="gtr:GLOTRDRAFT_113201"/>
<evidence type="ECO:0000313" key="2">
    <source>
        <dbReference type="EMBL" id="EPQ60610.1"/>
    </source>
</evidence>
<evidence type="ECO:0000313" key="3">
    <source>
        <dbReference type="Proteomes" id="UP000030669"/>
    </source>
</evidence>
<reference evidence="2 3" key="1">
    <citation type="journal article" date="2012" name="Science">
        <title>The Paleozoic origin of enzymatic lignin decomposition reconstructed from 31 fungal genomes.</title>
        <authorList>
            <person name="Floudas D."/>
            <person name="Binder M."/>
            <person name="Riley R."/>
            <person name="Barry K."/>
            <person name="Blanchette R.A."/>
            <person name="Henrissat B."/>
            <person name="Martinez A.T."/>
            <person name="Otillar R."/>
            <person name="Spatafora J.W."/>
            <person name="Yadav J.S."/>
            <person name="Aerts A."/>
            <person name="Benoit I."/>
            <person name="Boyd A."/>
            <person name="Carlson A."/>
            <person name="Copeland A."/>
            <person name="Coutinho P.M."/>
            <person name="de Vries R.P."/>
            <person name="Ferreira P."/>
            <person name="Findley K."/>
            <person name="Foster B."/>
            <person name="Gaskell J."/>
            <person name="Glotzer D."/>
            <person name="Gorecki P."/>
            <person name="Heitman J."/>
            <person name="Hesse C."/>
            <person name="Hori C."/>
            <person name="Igarashi K."/>
            <person name="Jurgens J.A."/>
            <person name="Kallen N."/>
            <person name="Kersten P."/>
            <person name="Kohler A."/>
            <person name="Kuees U."/>
            <person name="Kumar T.K.A."/>
            <person name="Kuo A."/>
            <person name="LaButti K."/>
            <person name="Larrondo L.F."/>
            <person name="Lindquist E."/>
            <person name="Ling A."/>
            <person name="Lombard V."/>
            <person name="Lucas S."/>
            <person name="Lundell T."/>
            <person name="Martin R."/>
            <person name="McLaughlin D.J."/>
            <person name="Morgenstern I."/>
            <person name="Morin E."/>
            <person name="Murat C."/>
            <person name="Nagy L.G."/>
            <person name="Nolan M."/>
            <person name="Ohm R.A."/>
            <person name="Patyshakuliyeva A."/>
            <person name="Rokas A."/>
            <person name="Ruiz-Duenas F.J."/>
            <person name="Sabat G."/>
            <person name="Salamov A."/>
            <person name="Samejima M."/>
            <person name="Schmutz J."/>
            <person name="Slot J.C."/>
            <person name="St John F."/>
            <person name="Stenlid J."/>
            <person name="Sun H."/>
            <person name="Sun S."/>
            <person name="Syed K."/>
            <person name="Tsang A."/>
            <person name="Wiebenga A."/>
            <person name="Young D."/>
            <person name="Pisabarro A."/>
            <person name="Eastwood D.C."/>
            <person name="Martin F."/>
            <person name="Cullen D."/>
            <person name="Grigoriev I.V."/>
            <person name="Hibbett D.S."/>
        </authorList>
    </citation>
    <scope>NUCLEOTIDE SEQUENCE [LARGE SCALE GENOMIC DNA]</scope>
    <source>
        <strain evidence="2 3">ATCC 11539</strain>
    </source>
</reference>
<dbReference type="EMBL" id="KB469296">
    <property type="protein sequence ID" value="EPQ60610.1"/>
    <property type="molecule type" value="Genomic_DNA"/>
</dbReference>
<dbReference type="eggNOG" id="ENOG502SYXY">
    <property type="taxonomic scope" value="Eukaryota"/>
</dbReference>
<dbReference type="OrthoDB" id="3205299at2759"/>
<organism evidence="2 3">
    <name type="scientific">Gloeophyllum trabeum (strain ATCC 11539 / FP-39264 / Madison 617)</name>
    <name type="common">Brown rot fungus</name>
    <dbReference type="NCBI Taxonomy" id="670483"/>
    <lineage>
        <taxon>Eukaryota</taxon>
        <taxon>Fungi</taxon>
        <taxon>Dikarya</taxon>
        <taxon>Basidiomycota</taxon>
        <taxon>Agaricomycotina</taxon>
        <taxon>Agaricomycetes</taxon>
        <taxon>Gloeophyllales</taxon>
        <taxon>Gloeophyllaceae</taxon>
        <taxon>Gloeophyllum</taxon>
    </lineage>
</organism>
<feature type="compositionally biased region" description="Basic and acidic residues" evidence="1">
    <location>
        <begin position="89"/>
        <end position="99"/>
    </location>
</feature>
<feature type="compositionally biased region" description="Polar residues" evidence="1">
    <location>
        <begin position="42"/>
        <end position="52"/>
    </location>
</feature>
<accession>S7RZW9</accession>
<proteinExistence type="predicted"/>
<dbReference type="RefSeq" id="XP_007860981.1">
    <property type="nucleotide sequence ID" value="XM_007862790.1"/>
</dbReference>
<evidence type="ECO:0000256" key="1">
    <source>
        <dbReference type="SAM" id="MobiDB-lite"/>
    </source>
</evidence>
<keyword evidence="3" id="KW-1185">Reference proteome</keyword>
<name>S7RZW9_GLOTA</name>
<dbReference type="GeneID" id="19299690"/>
<sequence>MSIIRSKSAPTLEIPSGLVVRDAGTMTPPIGPRRAPRRSKQRLASTTVSSPLRSPLETPREEDPFNMGGFFPAHVSALSEEDEEWSWLHRAEPEKESHAAQHSRYPLFSPVDSEGESSVPATPKDLEFELEEQAKKVLQEEDKLGILHLGNMFVGDAQSRLDEQHLLSPYTGDQPENDDALYNGLRALRCAYSVPDAKKAEDYKLGELFLPESGVEEPRSARWVSSLSRWLWA</sequence>
<feature type="region of interest" description="Disordered" evidence="1">
    <location>
        <begin position="19"/>
        <end position="68"/>
    </location>
</feature>